<reference evidence="4" key="2">
    <citation type="submission" date="2015-01" db="EMBL/GenBank/DDBJ databases">
        <title>Evolutionary Origins and Diversification of the Mycorrhizal Mutualists.</title>
        <authorList>
            <consortium name="DOE Joint Genome Institute"/>
            <consortium name="Mycorrhizal Genomics Consortium"/>
            <person name="Kohler A."/>
            <person name="Kuo A."/>
            <person name="Nagy L.G."/>
            <person name="Floudas D."/>
            <person name="Copeland A."/>
            <person name="Barry K.W."/>
            <person name="Cichocki N."/>
            <person name="Veneault-Fourrey C."/>
            <person name="LaButti K."/>
            <person name="Lindquist E.A."/>
            <person name="Lipzen A."/>
            <person name="Lundell T."/>
            <person name="Morin E."/>
            <person name="Murat C."/>
            <person name="Riley R."/>
            <person name="Ohm R."/>
            <person name="Sun H."/>
            <person name="Tunlid A."/>
            <person name="Henrissat B."/>
            <person name="Grigoriev I.V."/>
            <person name="Hibbett D.S."/>
            <person name="Martin F."/>
        </authorList>
    </citation>
    <scope>NUCLEOTIDE SEQUENCE [LARGE SCALE GENOMIC DNA]</scope>
    <source>
        <strain evidence="4">Ve08.2h10</strain>
    </source>
</reference>
<accession>A0A0D0DZM2</accession>
<feature type="compositionally biased region" description="Basic and acidic residues" evidence="1">
    <location>
        <begin position="29"/>
        <end position="38"/>
    </location>
</feature>
<feature type="region of interest" description="Disordered" evidence="1">
    <location>
        <begin position="24"/>
        <end position="47"/>
    </location>
</feature>
<reference evidence="3 4" key="1">
    <citation type="submission" date="2014-04" db="EMBL/GenBank/DDBJ databases">
        <authorList>
            <consortium name="DOE Joint Genome Institute"/>
            <person name="Kuo A."/>
            <person name="Kohler A."/>
            <person name="Jargeat P."/>
            <person name="Nagy L.G."/>
            <person name="Floudas D."/>
            <person name="Copeland A."/>
            <person name="Barry K.W."/>
            <person name="Cichocki N."/>
            <person name="Veneault-Fourrey C."/>
            <person name="LaButti K."/>
            <person name="Lindquist E.A."/>
            <person name="Lipzen A."/>
            <person name="Lundell T."/>
            <person name="Morin E."/>
            <person name="Murat C."/>
            <person name="Sun H."/>
            <person name="Tunlid A."/>
            <person name="Henrissat B."/>
            <person name="Grigoriev I.V."/>
            <person name="Hibbett D.S."/>
            <person name="Martin F."/>
            <person name="Nordberg H.P."/>
            <person name="Cantor M.N."/>
            <person name="Hua S.X."/>
        </authorList>
    </citation>
    <scope>NUCLEOTIDE SEQUENCE [LARGE SCALE GENOMIC DNA]</scope>
    <source>
        <strain evidence="3 4">Ve08.2h10</strain>
    </source>
</reference>
<name>A0A0D0DZM2_9AGAM</name>
<sequence>IVWFHISASNANLTLAVPFVTGGSWKKSPSTERRDNARDQTWIPPKGSADFRSMLPNLASLSNRSPSTIETET</sequence>
<keyword evidence="4" id="KW-1185">Reference proteome</keyword>
<proteinExistence type="predicted"/>
<evidence type="ECO:0000313" key="4">
    <source>
        <dbReference type="Proteomes" id="UP000054538"/>
    </source>
</evidence>
<dbReference type="AlphaFoldDB" id="A0A0D0DZM2"/>
<dbReference type="EMBL" id="KN825007">
    <property type="protein sequence ID" value="KIK96041.1"/>
    <property type="molecule type" value="Genomic_DNA"/>
</dbReference>
<gene>
    <name evidence="3" type="ORF">PAXRUDRAFT_113193</name>
</gene>
<feature type="non-terminal residue" evidence="3">
    <location>
        <position position="1"/>
    </location>
</feature>
<dbReference type="OrthoDB" id="3722922at2759"/>
<keyword evidence="2" id="KW-0732">Signal</keyword>
<feature type="non-terminal residue" evidence="3">
    <location>
        <position position="73"/>
    </location>
</feature>
<protein>
    <submittedName>
        <fullName evidence="3">Unplaced genomic scaffold scaffold_185, whole genome shotgun sequence</fullName>
    </submittedName>
</protein>
<evidence type="ECO:0000256" key="1">
    <source>
        <dbReference type="SAM" id="MobiDB-lite"/>
    </source>
</evidence>
<feature type="signal peptide" evidence="2">
    <location>
        <begin position="1"/>
        <end position="16"/>
    </location>
</feature>
<feature type="chain" id="PRO_5002208704" evidence="2">
    <location>
        <begin position="17"/>
        <end position="73"/>
    </location>
</feature>
<dbReference type="InParanoid" id="A0A0D0DZM2"/>
<evidence type="ECO:0000313" key="3">
    <source>
        <dbReference type="EMBL" id="KIK96041.1"/>
    </source>
</evidence>
<dbReference type="Proteomes" id="UP000054538">
    <property type="component" value="Unassembled WGS sequence"/>
</dbReference>
<evidence type="ECO:0000256" key="2">
    <source>
        <dbReference type="SAM" id="SignalP"/>
    </source>
</evidence>
<organism evidence="3 4">
    <name type="scientific">Paxillus rubicundulus Ve08.2h10</name>
    <dbReference type="NCBI Taxonomy" id="930991"/>
    <lineage>
        <taxon>Eukaryota</taxon>
        <taxon>Fungi</taxon>
        <taxon>Dikarya</taxon>
        <taxon>Basidiomycota</taxon>
        <taxon>Agaricomycotina</taxon>
        <taxon>Agaricomycetes</taxon>
        <taxon>Agaricomycetidae</taxon>
        <taxon>Boletales</taxon>
        <taxon>Paxilineae</taxon>
        <taxon>Paxillaceae</taxon>
        <taxon>Paxillus</taxon>
    </lineage>
</organism>
<dbReference type="HOGENOM" id="CLU_2711694_0_0_1"/>